<evidence type="ECO:0000313" key="3">
    <source>
        <dbReference type="EMBL" id="CAB4697596.1"/>
    </source>
</evidence>
<dbReference type="EMBL" id="CAEZWS010000050">
    <property type="protein sequence ID" value="CAB4669004.1"/>
    <property type="molecule type" value="Genomic_DNA"/>
</dbReference>
<evidence type="ECO:0000313" key="5">
    <source>
        <dbReference type="EMBL" id="CAB4796829.1"/>
    </source>
</evidence>
<evidence type="ECO:0000313" key="9">
    <source>
        <dbReference type="EMBL" id="CAB5010581.1"/>
    </source>
</evidence>
<evidence type="ECO:0000313" key="10">
    <source>
        <dbReference type="EMBL" id="CAB5071433.1"/>
    </source>
</evidence>
<dbReference type="EMBL" id="CAFBPG010000042">
    <property type="protein sequence ID" value="CAB5010581.1"/>
    <property type="molecule type" value="Genomic_DNA"/>
</dbReference>
<dbReference type="PROSITE" id="PS51167">
    <property type="entry name" value="CHORISMATE_MUT_1"/>
    <property type="match status" value="1"/>
</dbReference>
<dbReference type="SUPFAM" id="SSF55298">
    <property type="entry name" value="YjgF-like"/>
    <property type="match status" value="1"/>
</dbReference>
<gene>
    <name evidence="1" type="ORF">UFOPK1773_00366</name>
    <name evidence="2" type="ORF">UFOPK2288_00926</name>
    <name evidence="3" type="ORF">UFOPK2589_00645</name>
    <name evidence="4" type="ORF">UFOPK2931_00633</name>
    <name evidence="5" type="ORF">UFOPK3056_00234</name>
    <name evidence="6" type="ORF">UFOPK3287_00801</name>
    <name evidence="7" type="ORF">UFOPK3558_00494</name>
    <name evidence="8" type="ORF">UFOPK3916_00596</name>
    <name evidence="9" type="ORF">UFOPK4074_00618</name>
    <name evidence="10" type="ORF">UFOPK4372_00439</name>
</gene>
<dbReference type="AlphaFoldDB" id="A0A6J6PFZ7"/>
<dbReference type="EMBL" id="CAFBOE010000040">
    <property type="protein sequence ID" value="CAB4973667.1"/>
    <property type="molecule type" value="Genomic_DNA"/>
</dbReference>
<dbReference type="InterPro" id="IPR008243">
    <property type="entry name" value="Chorismate_mutase_AroH"/>
</dbReference>
<dbReference type="Pfam" id="PF07736">
    <property type="entry name" value="CM_1"/>
    <property type="match status" value="1"/>
</dbReference>
<dbReference type="CDD" id="cd02185">
    <property type="entry name" value="AroH"/>
    <property type="match status" value="1"/>
</dbReference>
<protein>
    <submittedName>
        <fullName evidence="3">Unannotated protein</fullName>
    </submittedName>
</protein>
<dbReference type="PANTHER" id="PTHR21164">
    <property type="entry name" value="CHORISMATE MUTASE"/>
    <property type="match status" value="1"/>
</dbReference>
<evidence type="ECO:0000313" key="6">
    <source>
        <dbReference type="EMBL" id="CAB4850459.1"/>
    </source>
</evidence>
<dbReference type="EMBL" id="CAFBJH010000046">
    <property type="protein sequence ID" value="CAB4850459.1"/>
    <property type="molecule type" value="Genomic_DNA"/>
</dbReference>
<dbReference type="GO" id="GO:0004106">
    <property type="term" value="F:chorismate mutase activity"/>
    <property type="evidence" value="ECO:0007669"/>
    <property type="project" value="TreeGrafter"/>
</dbReference>
<proteinExistence type="predicted"/>
<evidence type="ECO:0000313" key="8">
    <source>
        <dbReference type="EMBL" id="CAB4973667.1"/>
    </source>
</evidence>
<dbReference type="InterPro" id="IPR035959">
    <property type="entry name" value="RutC-like_sf"/>
</dbReference>
<dbReference type="EMBL" id="CAEZXT010000031">
    <property type="protein sequence ID" value="CAB4697596.1"/>
    <property type="molecule type" value="Genomic_DNA"/>
</dbReference>
<sequence length="120" mass="12589">MSTRAIRGAIQVDANSAEAIASGVMELLPAMLKANALTTLHVISVILTATPDLTADFPAAAAREIGFGAVPLLCASEIDVPGALPRVIRVMLHCESDRLASEITHVYLRGATALRKDLAQ</sequence>
<dbReference type="EMBL" id="CAEZUA010000013">
    <property type="protein sequence ID" value="CAB4584232.1"/>
    <property type="molecule type" value="Genomic_DNA"/>
</dbReference>
<reference evidence="3" key="1">
    <citation type="submission" date="2020-05" db="EMBL/GenBank/DDBJ databases">
        <authorList>
            <person name="Chiriac C."/>
            <person name="Salcher M."/>
            <person name="Ghai R."/>
            <person name="Kavagutti S V."/>
        </authorList>
    </citation>
    <scope>NUCLEOTIDE SEQUENCE</scope>
</reference>
<name>A0A6J6PFZ7_9ZZZZ</name>
<dbReference type="NCBIfam" id="TIGR01796">
    <property type="entry name" value="CM_mono_aroH"/>
    <property type="match status" value="1"/>
</dbReference>
<dbReference type="EMBL" id="CAEZZZ010000029">
    <property type="protein sequence ID" value="CAB4778880.1"/>
    <property type="molecule type" value="Genomic_DNA"/>
</dbReference>
<dbReference type="GO" id="GO:0046417">
    <property type="term" value="P:chorismate metabolic process"/>
    <property type="evidence" value="ECO:0007669"/>
    <property type="project" value="TreeGrafter"/>
</dbReference>
<evidence type="ECO:0000313" key="1">
    <source>
        <dbReference type="EMBL" id="CAB4584232.1"/>
    </source>
</evidence>
<dbReference type="Gene3D" id="3.30.1330.40">
    <property type="entry name" value="RutC-like"/>
    <property type="match status" value="1"/>
</dbReference>
<dbReference type="PIRSF" id="PIRSF005965">
    <property type="entry name" value="Chor_mut_AroH"/>
    <property type="match status" value="1"/>
</dbReference>
<evidence type="ECO:0000313" key="7">
    <source>
        <dbReference type="EMBL" id="CAB4897400.1"/>
    </source>
</evidence>
<accession>A0A6J6PFZ7</accession>
<evidence type="ECO:0000313" key="2">
    <source>
        <dbReference type="EMBL" id="CAB4669004.1"/>
    </source>
</evidence>
<organism evidence="3">
    <name type="scientific">freshwater metagenome</name>
    <dbReference type="NCBI Taxonomy" id="449393"/>
    <lineage>
        <taxon>unclassified sequences</taxon>
        <taxon>metagenomes</taxon>
        <taxon>ecological metagenomes</taxon>
    </lineage>
</organism>
<dbReference type="EMBL" id="CAFAAR010000010">
    <property type="protein sequence ID" value="CAB4796829.1"/>
    <property type="molecule type" value="Genomic_DNA"/>
</dbReference>
<dbReference type="PANTHER" id="PTHR21164:SF0">
    <property type="entry name" value="CHORISMATE MUTASE AROH"/>
    <property type="match status" value="1"/>
</dbReference>
<dbReference type="EMBL" id="CAFBQZ010000020">
    <property type="protein sequence ID" value="CAB5071433.1"/>
    <property type="molecule type" value="Genomic_DNA"/>
</dbReference>
<dbReference type="EMBL" id="CAFBMI010000027">
    <property type="protein sequence ID" value="CAB4897400.1"/>
    <property type="molecule type" value="Genomic_DNA"/>
</dbReference>
<evidence type="ECO:0000313" key="4">
    <source>
        <dbReference type="EMBL" id="CAB4778880.1"/>
    </source>
</evidence>